<feature type="transmembrane region" description="Helical" evidence="1">
    <location>
        <begin position="204"/>
        <end position="232"/>
    </location>
</feature>
<dbReference type="PANTHER" id="PTHR40465">
    <property type="entry name" value="CHROMOSOME 1, WHOLE GENOME SHOTGUN SEQUENCE"/>
    <property type="match status" value="1"/>
</dbReference>
<keyword evidence="1" id="KW-0812">Transmembrane</keyword>
<dbReference type="Proteomes" id="UP000054270">
    <property type="component" value="Unassembled WGS sequence"/>
</dbReference>
<protein>
    <recommendedName>
        <fullName evidence="2">DUF6534 domain-containing protein</fullName>
    </recommendedName>
</protein>
<sequence>MGSFQPDENNSREDSGPLFLGFMVGSILFGVALLQAYQYFMNYTRDSKRRKIVVVAAVALDTIHLGFSAVMMYLSLSSPVGLLDNSHLWTLKGFATIKLFLIILVQSYYLSIIWQFASSFPLHRILSKAIKTISIILFLYAIGMGIVFLTYLERDKRFFDFSKPFQTVIFIAFGSTAVIDSAIAGTLSFLLLKTDPGRHTKSRGVIKFLVLFFIGTGLLTAIMAVTTISVYAARPSTALYLSIEFAVPRLYVNSILAMFNSKAGLQKRMNATSELKLSSLLLFDDLGESSPIEENKP</sequence>
<evidence type="ECO:0000313" key="4">
    <source>
        <dbReference type="Proteomes" id="UP000054270"/>
    </source>
</evidence>
<evidence type="ECO:0000259" key="2">
    <source>
        <dbReference type="Pfam" id="PF20152"/>
    </source>
</evidence>
<feature type="transmembrane region" description="Helical" evidence="1">
    <location>
        <begin position="129"/>
        <end position="149"/>
    </location>
</feature>
<accession>A0A0D2KNT0</accession>
<feature type="transmembrane region" description="Helical" evidence="1">
    <location>
        <begin position="238"/>
        <end position="259"/>
    </location>
</feature>
<evidence type="ECO:0000256" key="1">
    <source>
        <dbReference type="SAM" id="Phobius"/>
    </source>
</evidence>
<feature type="transmembrane region" description="Helical" evidence="1">
    <location>
        <begin position="169"/>
        <end position="192"/>
    </location>
</feature>
<proteinExistence type="predicted"/>
<reference evidence="4" key="1">
    <citation type="submission" date="2014-04" db="EMBL/GenBank/DDBJ databases">
        <title>Evolutionary Origins and Diversification of the Mycorrhizal Mutualists.</title>
        <authorList>
            <consortium name="DOE Joint Genome Institute"/>
            <consortium name="Mycorrhizal Genomics Consortium"/>
            <person name="Kohler A."/>
            <person name="Kuo A."/>
            <person name="Nagy L.G."/>
            <person name="Floudas D."/>
            <person name="Copeland A."/>
            <person name="Barry K.W."/>
            <person name="Cichocki N."/>
            <person name="Veneault-Fourrey C."/>
            <person name="LaButti K."/>
            <person name="Lindquist E.A."/>
            <person name="Lipzen A."/>
            <person name="Lundell T."/>
            <person name="Morin E."/>
            <person name="Murat C."/>
            <person name="Riley R."/>
            <person name="Ohm R."/>
            <person name="Sun H."/>
            <person name="Tunlid A."/>
            <person name="Henrissat B."/>
            <person name="Grigoriev I.V."/>
            <person name="Hibbett D.S."/>
            <person name="Martin F."/>
        </authorList>
    </citation>
    <scope>NUCLEOTIDE SEQUENCE [LARGE SCALE GENOMIC DNA]</scope>
    <source>
        <strain evidence="4">FD-334 SS-4</strain>
    </source>
</reference>
<keyword evidence="1" id="KW-1133">Transmembrane helix</keyword>
<feature type="domain" description="DUF6534" evidence="2">
    <location>
        <begin position="176"/>
        <end position="262"/>
    </location>
</feature>
<dbReference type="PANTHER" id="PTHR40465:SF1">
    <property type="entry name" value="DUF6534 DOMAIN-CONTAINING PROTEIN"/>
    <property type="match status" value="1"/>
</dbReference>
<organism evidence="3 4">
    <name type="scientific">Hypholoma sublateritium (strain FD-334 SS-4)</name>
    <dbReference type="NCBI Taxonomy" id="945553"/>
    <lineage>
        <taxon>Eukaryota</taxon>
        <taxon>Fungi</taxon>
        <taxon>Dikarya</taxon>
        <taxon>Basidiomycota</taxon>
        <taxon>Agaricomycotina</taxon>
        <taxon>Agaricomycetes</taxon>
        <taxon>Agaricomycetidae</taxon>
        <taxon>Agaricales</taxon>
        <taxon>Agaricineae</taxon>
        <taxon>Strophariaceae</taxon>
        <taxon>Hypholoma</taxon>
    </lineage>
</organism>
<feature type="transmembrane region" description="Helical" evidence="1">
    <location>
        <begin position="94"/>
        <end position="117"/>
    </location>
</feature>
<dbReference type="Pfam" id="PF20152">
    <property type="entry name" value="DUF6534"/>
    <property type="match status" value="1"/>
</dbReference>
<dbReference type="InterPro" id="IPR045339">
    <property type="entry name" value="DUF6534"/>
</dbReference>
<dbReference type="AlphaFoldDB" id="A0A0D2KNT0"/>
<keyword evidence="1" id="KW-0472">Membrane</keyword>
<feature type="transmembrane region" description="Helical" evidence="1">
    <location>
        <begin position="20"/>
        <end position="40"/>
    </location>
</feature>
<dbReference type="STRING" id="945553.A0A0D2KNT0"/>
<gene>
    <name evidence="3" type="ORF">HYPSUDRAFT_91423</name>
</gene>
<feature type="transmembrane region" description="Helical" evidence="1">
    <location>
        <begin position="52"/>
        <end position="74"/>
    </location>
</feature>
<dbReference type="EMBL" id="KN817625">
    <property type="protein sequence ID" value="KJA16247.1"/>
    <property type="molecule type" value="Genomic_DNA"/>
</dbReference>
<evidence type="ECO:0000313" key="3">
    <source>
        <dbReference type="EMBL" id="KJA16247.1"/>
    </source>
</evidence>
<dbReference type="OMA" id="IMNAVIC"/>
<dbReference type="OrthoDB" id="3270417at2759"/>
<name>A0A0D2KNT0_HYPSF</name>
<keyword evidence="4" id="KW-1185">Reference proteome</keyword>